<dbReference type="InterPro" id="IPR036505">
    <property type="entry name" value="Amidase/PGRP_sf"/>
</dbReference>
<accession>A0A7W3TMC2</accession>
<dbReference type="EMBL" id="JACHTF010000007">
    <property type="protein sequence ID" value="MBB1060604.1"/>
    <property type="molecule type" value="Genomic_DNA"/>
</dbReference>
<gene>
    <name evidence="11" type="ORF">H4F98_08460</name>
</gene>
<dbReference type="Gene3D" id="2.40.10.10">
    <property type="entry name" value="Trypsin-like serine proteases"/>
    <property type="match status" value="4"/>
</dbReference>
<feature type="region of interest" description="Disordered" evidence="9">
    <location>
        <begin position="1"/>
        <end position="85"/>
    </location>
</feature>
<name>A0A7W3TMC2_9GAMM</name>
<dbReference type="EC" id="3.4.21.-" evidence="8"/>
<dbReference type="InterPro" id="IPR051206">
    <property type="entry name" value="NAMLAA_amidase_2"/>
</dbReference>
<proteinExistence type="inferred from homology"/>
<feature type="compositionally biased region" description="Low complexity" evidence="9">
    <location>
        <begin position="18"/>
        <end position="51"/>
    </location>
</feature>
<keyword evidence="12" id="KW-1185">Reference proteome</keyword>
<comment type="catalytic activity">
    <reaction evidence="1">
        <text>Hydrolyzes the link between N-acetylmuramoyl residues and L-amino acid residues in certain cell-wall glycopeptides.</text>
        <dbReference type="EC" id="3.5.1.28"/>
    </reaction>
</comment>
<keyword evidence="4" id="KW-0732">Signal</keyword>
<evidence type="ECO:0000313" key="12">
    <source>
        <dbReference type="Proteomes" id="UP000523196"/>
    </source>
</evidence>
<dbReference type="RefSeq" id="WP_182686696.1">
    <property type="nucleotide sequence ID" value="NZ_JACHTF010000007.1"/>
</dbReference>
<dbReference type="InterPro" id="IPR002502">
    <property type="entry name" value="Amidase_domain"/>
</dbReference>
<comment type="similarity">
    <text evidence="2 8">Belongs to the peptidase S1B family.</text>
</comment>
<dbReference type="Proteomes" id="UP000523196">
    <property type="component" value="Unassembled WGS sequence"/>
</dbReference>
<evidence type="ECO:0000256" key="7">
    <source>
        <dbReference type="ARBA" id="ARBA00023316"/>
    </source>
</evidence>
<dbReference type="Pfam" id="PF13365">
    <property type="entry name" value="Trypsin_2"/>
    <property type="match status" value="2"/>
</dbReference>
<evidence type="ECO:0000256" key="9">
    <source>
        <dbReference type="SAM" id="MobiDB-lite"/>
    </source>
</evidence>
<feature type="non-terminal residue" evidence="11">
    <location>
        <position position="1"/>
    </location>
</feature>
<dbReference type="InterPro" id="IPR043504">
    <property type="entry name" value="Peptidase_S1_PA_chymotrypsin"/>
</dbReference>
<dbReference type="Gene3D" id="3.40.80.10">
    <property type="entry name" value="Peptidoglycan recognition protein-like"/>
    <property type="match status" value="2"/>
</dbReference>
<dbReference type="SUPFAM" id="SSF50494">
    <property type="entry name" value="Trypsin-like serine proteases"/>
    <property type="match status" value="2"/>
</dbReference>
<dbReference type="GO" id="GO:0009253">
    <property type="term" value="P:peptidoglycan catabolic process"/>
    <property type="evidence" value="ECO:0007669"/>
    <property type="project" value="InterPro"/>
</dbReference>
<dbReference type="InterPro" id="IPR022118">
    <property type="entry name" value="Peptidase_C70_AvrRpt2"/>
</dbReference>
<feature type="domain" description="N-acetylmuramoyl-L-alanine amidase" evidence="10">
    <location>
        <begin position="99"/>
        <end position="227"/>
    </location>
</feature>
<evidence type="ECO:0000256" key="2">
    <source>
        <dbReference type="ARBA" id="ARBA00008764"/>
    </source>
</evidence>
<keyword evidence="3 8" id="KW-0645">Protease</keyword>
<dbReference type="GO" id="GO:0071555">
    <property type="term" value="P:cell wall organization"/>
    <property type="evidence" value="ECO:0007669"/>
    <property type="project" value="UniProtKB-KW"/>
</dbReference>
<dbReference type="InterPro" id="IPR009003">
    <property type="entry name" value="Peptidase_S1_PA"/>
</dbReference>
<protein>
    <recommendedName>
        <fullName evidence="8">Serine protease</fullName>
        <ecNumber evidence="8">3.4.21.-</ecNumber>
    </recommendedName>
</protein>
<dbReference type="GO" id="GO:0009254">
    <property type="term" value="P:peptidoglycan turnover"/>
    <property type="evidence" value="ECO:0007669"/>
    <property type="project" value="TreeGrafter"/>
</dbReference>
<evidence type="ECO:0000256" key="4">
    <source>
        <dbReference type="ARBA" id="ARBA00022729"/>
    </source>
</evidence>
<dbReference type="PANTHER" id="PTHR30417">
    <property type="entry name" value="N-ACETYLMURAMOYL-L-ALANINE AMIDASE AMID"/>
    <property type="match status" value="1"/>
</dbReference>
<comment type="caution">
    <text evidence="11">The sequence shown here is derived from an EMBL/GenBank/DDBJ whole genome shotgun (WGS) entry which is preliminary data.</text>
</comment>
<sequence length="1458" mass="155354">APEAGAARPNGHASPATDGASPATGPDAGAGAPPATAQAWRTPPTRAFTATPDDDARRGIEAPIPDDVATARAQSRSPRALAAPSPEYPQADRFVAAHGGNFRATSGARRIERIVIHITDGGANINGTIGWFQNPQARVSAHYVIGQDGEVVQMVRHDDVAWHARSANGTSIGIEHVANTRGLRPTPAQMCASAALVTWLCDQYGIPADRTHVLGHAEADTATTHTGCPNAVWDWDYYMDMVTTRTCHEPGATSTTQALRGAGAVARAQEIIAPFYDPRDPATALQCTRDAFSQAREEWFSGVSDTRQFPHSAICQLIMTAPDGRQYQGTGFYIGRNRILTCAHNLHRKARVRIIPGRNGRGAKPFGETTVNASSWRVAPRYTGPGNWDNDLAVIDNVPIDAPHGQFFRFLNASPSTELPVVVCGYSAGSRKVPQLDVIIDGDKQHLHGGYVSEAPTPDTIDYPILSLMGASGSPVYTVTGSGRQLEARICAVHVSGEPVDRGLNRGCFITPSKIDWIEGRATSFALDADADVGEAAHVSPDGGDAGDPDAIGITVDEPVDATSHAQSWEARALTGEAPDYPGASRFAAAHARNYTRGRRRDRVLDRIVIHITAGGPSINGTIAWFQNGDRVNERTGKPIRSSAHYVVGRDGEVVQMVHDADTAHHASQANSRSIGIEHNANKPGRSNPRDLPPTDAQYEASAGLVAWLCRQHGIAPDREHIRGHHEISPADNHDCPSSIWDWDRYMECVRQAVAALQAPAATSQGAYATAQEIITPFYDPADPSSALVCQADAFSQAREEWFAGVPNTTIFPHSAICLLEMKDASGRVLGRGTGFYIGDRRILTCGHNLHDAGIASVDVVPGKNGQGGGGTEPFGRFNVRRRQWRVPASYRGRNAAFDLAVIDNVPSPAPNGRWFDALEELRQSRPEGVVVCGYSSRSDRVPELTAAIDGYKQHLHAGYIAALGAGDSTFDYPIMTLKRASGSPVYYLSDRGGAMKAYVVGVHVSSVAAAPDLNRGCRLTDAKIAWIEGRSTTLGLAEQEDATRAEEGGAPSDFDVQLVPQPDKNACWAAAMAMLLSHRGRASFAPGDLAAQVGASLASSYGWELLEAVRGRFGFEAIAQPSNTSLYHAPRQWARWLAAHGPLWVVIVGAPHAVVVAGIRGDLDDAAASEVKVLNPWDTRVAFDADPVAFNPPNAGYEDWLSFEDFASAFGNMAEPDYGNWRVLYLPDGATTATAQSLGRGGAIRLAPAPASHALSEDVAPDAGAVDRVEAIEPSRVPGTRMTLRRGSAGASTWALEQLEGMKAPATPAVAGEVEATDVQVDLADWPALEGEAAPLPLALRFRAAGGAVGEVRIVPIASADAGDEGPRLIVSETPEGLEDVEARLRQAPADALGLDHGVDVMARIEPGEDVDGVAALKVGIDYRFVGLEAGSPLARIELRLLGDGRHERHNQWVAKA</sequence>
<dbReference type="GO" id="GO:0008745">
    <property type="term" value="F:N-acetylmuramoyl-L-alanine amidase activity"/>
    <property type="evidence" value="ECO:0007669"/>
    <property type="project" value="UniProtKB-EC"/>
</dbReference>
<organism evidence="11 12">
    <name type="scientific">Marilutibacter spongiae</name>
    <dbReference type="NCBI Taxonomy" id="2025720"/>
    <lineage>
        <taxon>Bacteria</taxon>
        <taxon>Pseudomonadati</taxon>
        <taxon>Pseudomonadota</taxon>
        <taxon>Gammaproteobacteria</taxon>
        <taxon>Lysobacterales</taxon>
        <taxon>Lysobacteraceae</taxon>
        <taxon>Marilutibacter</taxon>
    </lineage>
</organism>
<dbReference type="PRINTS" id="PR00839">
    <property type="entry name" value="V8PROTEASE"/>
</dbReference>
<evidence type="ECO:0000259" key="10">
    <source>
        <dbReference type="SMART" id="SM00644"/>
    </source>
</evidence>
<keyword evidence="5 8" id="KW-0378">Hydrolase</keyword>
<feature type="region of interest" description="Disordered" evidence="9">
    <location>
        <begin position="664"/>
        <end position="696"/>
    </location>
</feature>
<evidence type="ECO:0000256" key="6">
    <source>
        <dbReference type="ARBA" id="ARBA00022825"/>
    </source>
</evidence>
<dbReference type="CDD" id="cd06583">
    <property type="entry name" value="PGRP"/>
    <property type="match status" value="2"/>
</dbReference>
<dbReference type="GO" id="GO:0006508">
    <property type="term" value="P:proteolysis"/>
    <property type="evidence" value="ECO:0007669"/>
    <property type="project" value="UniProtKB-KW"/>
</dbReference>
<keyword evidence="7" id="KW-0961">Cell wall biogenesis/degradation</keyword>
<dbReference type="Pfam" id="PF01510">
    <property type="entry name" value="Amidase_2"/>
    <property type="match status" value="2"/>
</dbReference>
<dbReference type="Pfam" id="PF12385">
    <property type="entry name" value="Peptidase_C70"/>
    <property type="match status" value="1"/>
</dbReference>
<feature type="domain" description="N-acetylmuramoyl-L-alanine amidase" evidence="10">
    <location>
        <begin position="595"/>
        <end position="738"/>
    </location>
</feature>
<keyword evidence="6 8" id="KW-0720">Serine protease</keyword>
<dbReference type="SMART" id="SM00644">
    <property type="entry name" value="Ami_2"/>
    <property type="match status" value="2"/>
</dbReference>
<dbReference type="GO" id="GO:0008236">
    <property type="term" value="F:serine-type peptidase activity"/>
    <property type="evidence" value="ECO:0007669"/>
    <property type="project" value="UniProtKB-KW"/>
</dbReference>
<dbReference type="PANTHER" id="PTHR30417:SF1">
    <property type="entry name" value="N-ACETYLMURAMOYL-L-ALANINE AMIDASE AMID"/>
    <property type="match status" value="1"/>
</dbReference>
<dbReference type="InterPro" id="IPR008256">
    <property type="entry name" value="Peptidase_S1B"/>
</dbReference>
<dbReference type="SUPFAM" id="SSF55846">
    <property type="entry name" value="N-acetylmuramoyl-L-alanine amidase-like"/>
    <property type="match status" value="2"/>
</dbReference>
<evidence type="ECO:0000313" key="11">
    <source>
        <dbReference type="EMBL" id="MBB1060604.1"/>
    </source>
</evidence>
<evidence type="ECO:0000256" key="3">
    <source>
        <dbReference type="ARBA" id="ARBA00022670"/>
    </source>
</evidence>
<evidence type="ECO:0000256" key="1">
    <source>
        <dbReference type="ARBA" id="ARBA00001561"/>
    </source>
</evidence>
<reference evidence="11 12" key="1">
    <citation type="submission" date="2020-08" db="EMBL/GenBank/DDBJ databases">
        <authorList>
            <person name="Xu S."/>
            <person name="Li A."/>
        </authorList>
    </citation>
    <scope>NUCLEOTIDE SEQUENCE [LARGE SCALE GENOMIC DNA]</scope>
    <source>
        <strain evidence="11 12">119BY6-57</strain>
    </source>
</reference>
<evidence type="ECO:0000256" key="5">
    <source>
        <dbReference type="ARBA" id="ARBA00022801"/>
    </source>
</evidence>
<evidence type="ECO:0000256" key="8">
    <source>
        <dbReference type="RuleBase" id="RU004296"/>
    </source>
</evidence>